<evidence type="ECO:0000313" key="2">
    <source>
        <dbReference type="Proteomes" id="UP000199559"/>
    </source>
</evidence>
<dbReference type="RefSeq" id="WP_090842485.1">
    <property type="nucleotide sequence ID" value="NZ_FORM01000018.1"/>
</dbReference>
<gene>
    <name evidence="1" type="ORF">SAMN05443431_1185</name>
</gene>
<dbReference type="EMBL" id="FORM01000018">
    <property type="protein sequence ID" value="SFJ67691.1"/>
    <property type="molecule type" value="Genomic_DNA"/>
</dbReference>
<proteinExistence type="predicted"/>
<protein>
    <recommendedName>
        <fullName evidence="3">Lipoprotein</fullName>
    </recommendedName>
</protein>
<dbReference type="PROSITE" id="PS51257">
    <property type="entry name" value="PROKAR_LIPOPROTEIN"/>
    <property type="match status" value="1"/>
</dbReference>
<reference evidence="2" key="1">
    <citation type="submission" date="2016-10" db="EMBL/GenBank/DDBJ databases">
        <authorList>
            <person name="Varghese N."/>
            <person name="Submissions S."/>
        </authorList>
    </citation>
    <scope>NUCLEOTIDE SEQUENCE [LARGE SCALE GENOMIC DNA]</scope>
    <source>
        <strain evidence="2">DSM 28881</strain>
    </source>
</reference>
<name>A0A1I3TD82_9FLAO</name>
<keyword evidence="2" id="KW-1185">Reference proteome</keyword>
<accession>A0A1I3TD82</accession>
<dbReference type="Proteomes" id="UP000199559">
    <property type="component" value="Unassembled WGS sequence"/>
</dbReference>
<organism evidence="1 2">
    <name type="scientific">Olleya namhaensis</name>
    <dbReference type="NCBI Taxonomy" id="1144750"/>
    <lineage>
        <taxon>Bacteria</taxon>
        <taxon>Pseudomonadati</taxon>
        <taxon>Bacteroidota</taxon>
        <taxon>Flavobacteriia</taxon>
        <taxon>Flavobacteriales</taxon>
        <taxon>Flavobacteriaceae</taxon>
    </lineage>
</organism>
<evidence type="ECO:0008006" key="3">
    <source>
        <dbReference type="Google" id="ProtNLM"/>
    </source>
</evidence>
<evidence type="ECO:0000313" key="1">
    <source>
        <dbReference type="EMBL" id="SFJ67691.1"/>
    </source>
</evidence>
<sequence length="229" mass="26420">MSKACLKILFFVVSLLILGCKVDTEKTIVGSKSNNCESPSDAIVKFNTVKESDVSERILKYTKSQSIEFSNLEEKEISEWINNNVFSEKRGYSGIKEWNINDNDICFTQKTRIKSTSDSTQASAVDIKICNSILTEDVSAGNYWEFESENFEINLSYCFDSIEFIKPVGYYEIVDNNGKLERSLTTDLRKYTSLVNINLTFLDKRSNTEYNKLILYDNGFLYTDFRNWK</sequence>
<dbReference type="AlphaFoldDB" id="A0A1I3TD82"/>